<accession>A0A645FXE1</accession>
<comment type="caution">
    <text evidence="2">The sequence shown here is derived from an EMBL/GenBank/DDBJ whole genome shotgun (WGS) entry which is preliminary data.</text>
</comment>
<feature type="transmembrane region" description="Helical" evidence="1">
    <location>
        <begin position="74"/>
        <end position="95"/>
    </location>
</feature>
<keyword evidence="1" id="KW-0812">Transmembrane</keyword>
<reference evidence="2" key="1">
    <citation type="submission" date="2019-08" db="EMBL/GenBank/DDBJ databases">
        <authorList>
            <person name="Kucharzyk K."/>
            <person name="Murdoch R.W."/>
            <person name="Higgins S."/>
            <person name="Loffler F."/>
        </authorList>
    </citation>
    <scope>NUCLEOTIDE SEQUENCE</scope>
</reference>
<dbReference type="EMBL" id="VSSQ01066743">
    <property type="protein sequence ID" value="MPN19231.1"/>
    <property type="molecule type" value="Genomic_DNA"/>
</dbReference>
<name>A0A645FXE1_9ZZZZ</name>
<sequence>MKNTNFSLKVFFIILFLSSIILSFFSDDFSFLPKEFNFDSILYLLIPALVLNSNLDDHRVDSSKTLSAKIIDSIFMSLFSLAYVSYVLNLFMLYIQTL</sequence>
<feature type="transmembrane region" description="Helical" evidence="1">
    <location>
        <begin position="36"/>
        <end position="54"/>
    </location>
</feature>
<evidence type="ECO:0000313" key="2">
    <source>
        <dbReference type="EMBL" id="MPN19231.1"/>
    </source>
</evidence>
<protein>
    <submittedName>
        <fullName evidence="2">Uncharacterized protein</fullName>
    </submittedName>
</protein>
<dbReference type="AlphaFoldDB" id="A0A645FXE1"/>
<keyword evidence="1" id="KW-1133">Transmembrane helix</keyword>
<proteinExistence type="predicted"/>
<feature type="transmembrane region" description="Helical" evidence="1">
    <location>
        <begin position="6"/>
        <end position="24"/>
    </location>
</feature>
<gene>
    <name evidence="2" type="ORF">SDC9_166597</name>
</gene>
<evidence type="ECO:0000256" key="1">
    <source>
        <dbReference type="SAM" id="Phobius"/>
    </source>
</evidence>
<keyword evidence="1" id="KW-0472">Membrane</keyword>
<organism evidence="2">
    <name type="scientific">bioreactor metagenome</name>
    <dbReference type="NCBI Taxonomy" id="1076179"/>
    <lineage>
        <taxon>unclassified sequences</taxon>
        <taxon>metagenomes</taxon>
        <taxon>ecological metagenomes</taxon>
    </lineage>
</organism>